<evidence type="ECO:0000256" key="1">
    <source>
        <dbReference type="SAM" id="MobiDB-lite"/>
    </source>
</evidence>
<feature type="region of interest" description="Disordered" evidence="1">
    <location>
        <begin position="77"/>
        <end position="96"/>
    </location>
</feature>
<evidence type="ECO:0000313" key="4">
    <source>
        <dbReference type="Proteomes" id="UP000478052"/>
    </source>
</evidence>
<reference evidence="3 4" key="1">
    <citation type="submission" date="2019-08" db="EMBL/GenBank/DDBJ databases">
        <title>Whole genome of Aphis craccivora.</title>
        <authorList>
            <person name="Voronova N.V."/>
            <person name="Shulinski R.S."/>
            <person name="Bandarenka Y.V."/>
            <person name="Zhorov D.G."/>
            <person name="Warner D."/>
        </authorList>
    </citation>
    <scope>NUCLEOTIDE SEQUENCE [LARGE SCALE GENOMIC DNA]</scope>
    <source>
        <strain evidence="3">180601</strain>
        <tissue evidence="3">Whole Body</tissue>
    </source>
</reference>
<evidence type="ECO:0000256" key="2">
    <source>
        <dbReference type="SAM" id="Phobius"/>
    </source>
</evidence>
<dbReference type="Proteomes" id="UP000478052">
    <property type="component" value="Unassembled WGS sequence"/>
</dbReference>
<feature type="non-terminal residue" evidence="3">
    <location>
        <position position="96"/>
    </location>
</feature>
<keyword evidence="2" id="KW-0472">Membrane</keyword>
<proteinExistence type="predicted"/>
<accession>A0A6G0YFF6</accession>
<dbReference type="AlphaFoldDB" id="A0A6G0YFF6"/>
<keyword evidence="4" id="KW-1185">Reference proteome</keyword>
<sequence>KVKIIRVKIKPIIPTTIFLISVVQLVLVVQLVQVVLMLIQTLSQPPFAELPDCKITLDLMDLNSEPIRPILKYAWNSMSGSKDSKSEHSKLELHSM</sequence>
<feature type="non-terminal residue" evidence="3">
    <location>
        <position position="1"/>
    </location>
</feature>
<organism evidence="3 4">
    <name type="scientific">Aphis craccivora</name>
    <name type="common">Cowpea aphid</name>
    <dbReference type="NCBI Taxonomy" id="307492"/>
    <lineage>
        <taxon>Eukaryota</taxon>
        <taxon>Metazoa</taxon>
        <taxon>Ecdysozoa</taxon>
        <taxon>Arthropoda</taxon>
        <taxon>Hexapoda</taxon>
        <taxon>Insecta</taxon>
        <taxon>Pterygota</taxon>
        <taxon>Neoptera</taxon>
        <taxon>Paraneoptera</taxon>
        <taxon>Hemiptera</taxon>
        <taxon>Sternorrhyncha</taxon>
        <taxon>Aphidomorpha</taxon>
        <taxon>Aphidoidea</taxon>
        <taxon>Aphididae</taxon>
        <taxon>Aphidini</taxon>
        <taxon>Aphis</taxon>
        <taxon>Aphis</taxon>
    </lineage>
</organism>
<comment type="caution">
    <text evidence="3">The sequence shown here is derived from an EMBL/GenBank/DDBJ whole genome shotgun (WGS) entry which is preliminary data.</text>
</comment>
<feature type="transmembrane region" description="Helical" evidence="2">
    <location>
        <begin position="12"/>
        <end position="39"/>
    </location>
</feature>
<feature type="compositionally biased region" description="Basic and acidic residues" evidence="1">
    <location>
        <begin position="82"/>
        <end position="96"/>
    </location>
</feature>
<name>A0A6G0YFF6_APHCR</name>
<keyword evidence="2" id="KW-0812">Transmembrane</keyword>
<gene>
    <name evidence="3" type="ORF">FWK35_00007082</name>
</gene>
<evidence type="ECO:0000313" key="3">
    <source>
        <dbReference type="EMBL" id="KAF0755027.1"/>
    </source>
</evidence>
<dbReference type="EMBL" id="VUJU01004250">
    <property type="protein sequence ID" value="KAF0755027.1"/>
    <property type="molecule type" value="Genomic_DNA"/>
</dbReference>
<keyword evidence="2" id="KW-1133">Transmembrane helix</keyword>
<protein>
    <submittedName>
        <fullName evidence="3">Zinc finger MYM-type protein 1</fullName>
    </submittedName>
</protein>